<dbReference type="EMBL" id="ASRX01000105">
    <property type="protein sequence ID" value="EYF00583.1"/>
    <property type="molecule type" value="Genomic_DNA"/>
</dbReference>
<feature type="signal peptide" evidence="1">
    <location>
        <begin position="1"/>
        <end position="31"/>
    </location>
</feature>
<name>A0A017SUE1_9BACT</name>
<accession>A0A017SUE1</accession>
<organism evidence="2 3">
    <name type="scientific">Chondromyces apiculatus DSM 436</name>
    <dbReference type="NCBI Taxonomy" id="1192034"/>
    <lineage>
        <taxon>Bacteria</taxon>
        <taxon>Pseudomonadati</taxon>
        <taxon>Myxococcota</taxon>
        <taxon>Polyangia</taxon>
        <taxon>Polyangiales</taxon>
        <taxon>Polyangiaceae</taxon>
        <taxon>Chondromyces</taxon>
    </lineage>
</organism>
<sequence length="153" mass="15705">MIMPFRPQHAAFLAAPPARAFARALACSALACTLLACGGDEGDDGTDPGPDDGRLHPPSNGVHITEADACSALLDAYTAQLDALGCTITTTRTCPDLIRAMVNGTTCLEFDEGSVNGCIAHYGEQADCQTLASSLNYCAANAYAGTTSAGCTR</sequence>
<dbReference type="AlphaFoldDB" id="A0A017SUE1"/>
<proteinExistence type="predicted"/>
<gene>
    <name evidence="2" type="ORF">CAP_0454</name>
</gene>
<reference evidence="2 3" key="1">
    <citation type="submission" date="2013-05" db="EMBL/GenBank/DDBJ databases">
        <title>Genome assembly of Chondromyces apiculatus DSM 436.</title>
        <authorList>
            <person name="Sharma G."/>
            <person name="Khatri I."/>
            <person name="Kaur C."/>
            <person name="Mayilraj S."/>
            <person name="Subramanian S."/>
        </authorList>
    </citation>
    <scope>NUCLEOTIDE SEQUENCE [LARGE SCALE GENOMIC DNA]</scope>
    <source>
        <strain evidence="2 3">DSM 436</strain>
    </source>
</reference>
<evidence type="ECO:0008006" key="4">
    <source>
        <dbReference type="Google" id="ProtNLM"/>
    </source>
</evidence>
<evidence type="ECO:0000256" key="1">
    <source>
        <dbReference type="SAM" id="SignalP"/>
    </source>
</evidence>
<evidence type="ECO:0000313" key="2">
    <source>
        <dbReference type="EMBL" id="EYF00583.1"/>
    </source>
</evidence>
<protein>
    <recommendedName>
        <fullName evidence="4">Lipoprotein</fullName>
    </recommendedName>
</protein>
<evidence type="ECO:0000313" key="3">
    <source>
        <dbReference type="Proteomes" id="UP000019678"/>
    </source>
</evidence>
<comment type="caution">
    <text evidence="2">The sequence shown here is derived from an EMBL/GenBank/DDBJ whole genome shotgun (WGS) entry which is preliminary data.</text>
</comment>
<dbReference type="Proteomes" id="UP000019678">
    <property type="component" value="Unassembled WGS sequence"/>
</dbReference>
<dbReference type="STRING" id="1192034.CAP_0454"/>
<feature type="chain" id="PRO_5001496653" description="Lipoprotein" evidence="1">
    <location>
        <begin position="32"/>
        <end position="153"/>
    </location>
</feature>
<keyword evidence="1" id="KW-0732">Signal</keyword>
<keyword evidence="3" id="KW-1185">Reference proteome</keyword>